<dbReference type="InterPro" id="IPR014982">
    <property type="entry name" value="GSCFA"/>
</dbReference>
<name>A0A9D2EAS3_9BACE</name>
<dbReference type="EMBL" id="DXBX01000082">
    <property type="protein sequence ID" value="HIZ33896.1"/>
    <property type="molecule type" value="Genomic_DNA"/>
</dbReference>
<organism evidence="2 3">
    <name type="scientific">Candidatus Bacteroides merdigallinarum</name>
    <dbReference type="NCBI Taxonomy" id="2838473"/>
    <lineage>
        <taxon>Bacteria</taxon>
        <taxon>Pseudomonadati</taxon>
        <taxon>Bacteroidota</taxon>
        <taxon>Bacteroidia</taxon>
        <taxon>Bacteroidales</taxon>
        <taxon>Bacteroidaceae</taxon>
        <taxon>Bacteroides</taxon>
    </lineage>
</organism>
<dbReference type="SUPFAM" id="SSF52266">
    <property type="entry name" value="SGNH hydrolase"/>
    <property type="match status" value="1"/>
</dbReference>
<comment type="caution">
    <text evidence="2">The sequence shown here is derived from an EMBL/GenBank/DDBJ whole genome shotgun (WGS) entry which is preliminary data.</text>
</comment>
<evidence type="ECO:0000259" key="1">
    <source>
        <dbReference type="Pfam" id="PF08885"/>
    </source>
</evidence>
<protein>
    <submittedName>
        <fullName evidence="2">GSCFA domain-containing protein</fullName>
    </submittedName>
</protein>
<accession>A0A9D2EAS3</accession>
<proteinExistence type="predicted"/>
<dbReference type="AlphaFoldDB" id="A0A9D2EAS3"/>
<dbReference type="Pfam" id="PF08885">
    <property type="entry name" value="GSCFA"/>
    <property type="match status" value="1"/>
</dbReference>
<evidence type="ECO:0000313" key="3">
    <source>
        <dbReference type="Proteomes" id="UP000824028"/>
    </source>
</evidence>
<feature type="domain" description="GSCFA" evidence="1">
    <location>
        <begin position="23"/>
        <end position="260"/>
    </location>
</feature>
<reference evidence="2" key="1">
    <citation type="journal article" date="2021" name="PeerJ">
        <title>Extensive microbial diversity within the chicken gut microbiome revealed by metagenomics and culture.</title>
        <authorList>
            <person name="Gilroy R."/>
            <person name="Ravi A."/>
            <person name="Getino M."/>
            <person name="Pursley I."/>
            <person name="Horton D.L."/>
            <person name="Alikhan N.F."/>
            <person name="Baker D."/>
            <person name="Gharbi K."/>
            <person name="Hall N."/>
            <person name="Watson M."/>
            <person name="Adriaenssens E.M."/>
            <person name="Foster-Nyarko E."/>
            <person name="Jarju S."/>
            <person name="Secka A."/>
            <person name="Antonio M."/>
            <person name="Oren A."/>
            <person name="Chaudhuri R.R."/>
            <person name="La Ragione R."/>
            <person name="Hildebrand F."/>
            <person name="Pallen M.J."/>
        </authorList>
    </citation>
    <scope>NUCLEOTIDE SEQUENCE</scope>
    <source>
        <strain evidence="2">ChiHjej9B8-1298</strain>
    </source>
</reference>
<dbReference type="Proteomes" id="UP000824028">
    <property type="component" value="Unassembled WGS sequence"/>
</dbReference>
<evidence type="ECO:0000313" key="2">
    <source>
        <dbReference type="EMBL" id="HIZ33896.1"/>
    </source>
</evidence>
<gene>
    <name evidence="2" type="ORF">H9814_10255</name>
</gene>
<reference evidence="2" key="2">
    <citation type="submission" date="2021-04" db="EMBL/GenBank/DDBJ databases">
        <authorList>
            <person name="Gilroy R."/>
        </authorList>
    </citation>
    <scope>NUCLEOTIDE SEQUENCE</scope>
    <source>
        <strain evidence="2">ChiHjej9B8-1298</strain>
    </source>
</reference>
<sequence>MAIQLQTPVERPARRPHLDYSHRLMLWGSCFATHIGTRLAEAKFRCDVNPYGVLYNPLSISAALREVVAGKTYVREDLYMHQGLWHSPMHHGDFSTAVADETLQRINGRLRQAAEELDTLDFLLLTWGTAWVYEDCRTGLVVGNCHKLPEKSFLRRRLSVNEIVSDTVSLLSGLLARNPRLQVVLTVSPIRHVRDGLHANQLSKSTLLLAAEEVEAAFPDRVFYFPAYELVLDELRDYRFYADDLVHPSDLAVRYVWERFMQWCLTPEAKCMMGEYEEIRKALAHKPIHPESTEYKRFLGQIVLKMERLNGKYPYFDLQNERESCLTLLNRLQKS</sequence>